<feature type="coiled-coil region" evidence="5">
    <location>
        <begin position="501"/>
        <end position="528"/>
    </location>
</feature>
<evidence type="ECO:0000256" key="6">
    <source>
        <dbReference type="SAM" id="MobiDB-lite"/>
    </source>
</evidence>
<evidence type="ECO:0000256" key="1">
    <source>
        <dbReference type="ARBA" id="ARBA00022723"/>
    </source>
</evidence>
<feature type="region of interest" description="Disordered" evidence="6">
    <location>
        <begin position="48"/>
        <end position="82"/>
    </location>
</feature>
<dbReference type="VEuPathDB" id="FungiDB:MGL_1307"/>
<dbReference type="RefSeq" id="XP_001732039.1">
    <property type="nucleotide sequence ID" value="XM_001731987.1"/>
</dbReference>
<keyword evidence="5" id="KW-0175">Coiled coil</keyword>
<evidence type="ECO:0000259" key="7">
    <source>
        <dbReference type="PROSITE" id="PS50178"/>
    </source>
</evidence>
<dbReference type="KEGG" id="mgl:MGL_1307"/>
<dbReference type="InterPro" id="IPR017455">
    <property type="entry name" value="Znf_FYVE-rel"/>
</dbReference>
<dbReference type="PANTHER" id="PTHR13510">
    <property type="entry name" value="FYVE-FINGER-CONTAINING RAB5 EFFECTOR PROTEIN RABENOSYN-5-RELATED"/>
    <property type="match status" value="1"/>
</dbReference>
<evidence type="ECO:0000313" key="9">
    <source>
        <dbReference type="Proteomes" id="UP000008837"/>
    </source>
</evidence>
<protein>
    <recommendedName>
        <fullName evidence="7">FYVE-type domain-containing protein</fullName>
    </recommendedName>
</protein>
<evidence type="ECO:0000256" key="4">
    <source>
        <dbReference type="PROSITE-ProRule" id="PRU00091"/>
    </source>
</evidence>
<gene>
    <name evidence="8" type="ORF">MGL_1307</name>
</gene>
<sequence length="535" mass="61811">MATSPRHTLHNADAVMPFDMQNTHLDSNVSNSTSGNLNYKPYQKRKSPFRTVSCSESGGGNFNHRGDQVIANGSKDGSPKITTQKPVQSMVSLQMGNNTQNFPPKHYYRTLYQPKGVSCHRTDEFKVLRAKKSNAMDLDDQRMERRLDKLLYIYSPEFSSFKLNEFSSEHSSLLLRGNQVWDMFRSRHEQRLHRLQAIRRPAEQNVVKWQEDAEQPNCCICQTPFSLAVRRHHCRLCGRLICSSPHLPNLLQPQEAEQLNLWEPCSSLMVCDASSRQFREFPVRPTMNASPDQWRAFEDDELFSIRFCKDCKTKIYRIMLRNRRKSTSTPELFYEKLILLEREIHEALPDFHEMIFGLQKNDTNMSLASSAQDSQALQSSAVQARKDLLARFMQYEELARKIASLPPTIDGINSPTQKRLQQAILARATLFLQKHVRFKHFRIAYSQQMFPLQNLPSSNPHKSKSLARVQTLRMPPDIQEQLQVLGTQEMLLMEYIESAQNARNLDDVNSLQANLNEIRSEIARLHEAQIDSVQT</sequence>
<feature type="domain" description="FYVE-type" evidence="7">
    <location>
        <begin position="212"/>
        <end position="316"/>
    </location>
</feature>
<dbReference type="InterPro" id="IPR052727">
    <property type="entry name" value="Rab4/Rab5_effector"/>
</dbReference>
<organism evidence="8 9">
    <name type="scientific">Malassezia globosa (strain ATCC MYA-4612 / CBS 7966)</name>
    <name type="common">Dandruff-associated fungus</name>
    <dbReference type="NCBI Taxonomy" id="425265"/>
    <lineage>
        <taxon>Eukaryota</taxon>
        <taxon>Fungi</taxon>
        <taxon>Dikarya</taxon>
        <taxon>Basidiomycota</taxon>
        <taxon>Ustilaginomycotina</taxon>
        <taxon>Malasseziomycetes</taxon>
        <taxon>Malasseziales</taxon>
        <taxon>Malasseziaceae</taxon>
        <taxon>Malassezia</taxon>
    </lineage>
</organism>
<dbReference type="PANTHER" id="PTHR13510:SF44">
    <property type="entry name" value="RABENOSYN-5"/>
    <property type="match status" value="1"/>
</dbReference>
<dbReference type="Pfam" id="PF11464">
    <property type="entry name" value="Rbsn"/>
    <property type="match status" value="1"/>
</dbReference>
<dbReference type="InterPro" id="IPR021565">
    <property type="entry name" value="Rbsn_Rab-bd"/>
</dbReference>
<dbReference type="SUPFAM" id="SSF140125">
    <property type="entry name" value="Rabenosyn-5 Rab-binding domain-like"/>
    <property type="match status" value="1"/>
</dbReference>
<name>A8PX31_MALGO</name>
<keyword evidence="3" id="KW-0862">Zinc</keyword>
<evidence type="ECO:0000256" key="5">
    <source>
        <dbReference type="SAM" id="Coils"/>
    </source>
</evidence>
<dbReference type="GO" id="GO:0008270">
    <property type="term" value="F:zinc ion binding"/>
    <property type="evidence" value="ECO:0007669"/>
    <property type="project" value="UniProtKB-KW"/>
</dbReference>
<dbReference type="CDD" id="cd15737">
    <property type="entry name" value="FYVE2_Vac1p_like"/>
    <property type="match status" value="1"/>
</dbReference>
<comment type="caution">
    <text evidence="8">The sequence shown here is derived from an EMBL/GenBank/DDBJ whole genome shotgun (WGS) entry which is preliminary data.</text>
</comment>
<keyword evidence="1" id="KW-0479">Metal-binding</keyword>
<dbReference type="InterPro" id="IPR036531">
    <property type="entry name" value="Rbsn_Rab-bd_sf"/>
</dbReference>
<dbReference type="EMBL" id="AAYY01000003">
    <property type="protein sequence ID" value="EDP44825.1"/>
    <property type="molecule type" value="Genomic_DNA"/>
</dbReference>
<dbReference type="InterPro" id="IPR011011">
    <property type="entry name" value="Znf_FYVE_PHD"/>
</dbReference>
<dbReference type="STRING" id="425265.A8PX31"/>
<dbReference type="Gene3D" id="3.30.40.10">
    <property type="entry name" value="Zinc/RING finger domain, C3HC4 (zinc finger)"/>
    <property type="match status" value="1"/>
</dbReference>
<keyword evidence="2 4" id="KW-0863">Zinc-finger</keyword>
<proteinExistence type="predicted"/>
<dbReference type="SMART" id="SM00064">
    <property type="entry name" value="FYVE"/>
    <property type="match status" value="1"/>
</dbReference>
<dbReference type="OrthoDB" id="166134at2759"/>
<dbReference type="GeneID" id="5856344"/>
<dbReference type="Proteomes" id="UP000008837">
    <property type="component" value="Unassembled WGS sequence"/>
</dbReference>
<reference evidence="8 9" key="1">
    <citation type="journal article" date="2007" name="Proc. Natl. Acad. Sci. U.S.A.">
        <title>Dandruff-associated Malassezia genomes reveal convergent and divergent virulence traits shared with plant and human fungal pathogens.</title>
        <authorList>
            <person name="Xu J."/>
            <person name="Saunders C.W."/>
            <person name="Hu P."/>
            <person name="Grant R.A."/>
            <person name="Boekhout T."/>
            <person name="Kuramae E.E."/>
            <person name="Kronstad J.W."/>
            <person name="Deangelis Y.M."/>
            <person name="Reeder N.L."/>
            <person name="Johnstone K.R."/>
            <person name="Leland M."/>
            <person name="Fieno A.M."/>
            <person name="Begley W.M."/>
            <person name="Sun Y."/>
            <person name="Lacey M.P."/>
            <person name="Chaudhary T."/>
            <person name="Keough T."/>
            <person name="Chu L."/>
            <person name="Sears R."/>
            <person name="Yuan B."/>
            <person name="Dawson T.L.Jr."/>
        </authorList>
    </citation>
    <scope>NUCLEOTIDE SEQUENCE [LARGE SCALE GENOMIC DNA]</scope>
    <source>
        <strain evidence="9">ATCC MYA-4612 / CBS 7966</strain>
    </source>
</reference>
<dbReference type="InterPro" id="IPR013083">
    <property type="entry name" value="Znf_RING/FYVE/PHD"/>
</dbReference>
<dbReference type="Pfam" id="PF01363">
    <property type="entry name" value="FYVE"/>
    <property type="match status" value="1"/>
</dbReference>
<evidence type="ECO:0000313" key="8">
    <source>
        <dbReference type="EMBL" id="EDP44825.1"/>
    </source>
</evidence>
<dbReference type="SUPFAM" id="SSF57903">
    <property type="entry name" value="FYVE/PHD zinc finger"/>
    <property type="match status" value="1"/>
</dbReference>
<dbReference type="OMA" id="HFEANHA"/>
<dbReference type="InParanoid" id="A8PX31"/>
<keyword evidence="9" id="KW-1185">Reference proteome</keyword>
<dbReference type="AlphaFoldDB" id="A8PX31"/>
<feature type="compositionally biased region" description="Polar residues" evidence="6">
    <location>
        <begin position="23"/>
        <end position="37"/>
    </location>
</feature>
<feature type="region of interest" description="Disordered" evidence="6">
    <location>
        <begin position="23"/>
        <end position="42"/>
    </location>
</feature>
<evidence type="ECO:0000256" key="2">
    <source>
        <dbReference type="ARBA" id="ARBA00022771"/>
    </source>
</evidence>
<accession>A8PX31</accession>
<dbReference type="PROSITE" id="PS50178">
    <property type="entry name" value="ZF_FYVE"/>
    <property type="match status" value="1"/>
</dbReference>
<dbReference type="InterPro" id="IPR000306">
    <property type="entry name" value="Znf_FYVE"/>
</dbReference>
<dbReference type="Gene3D" id="4.10.860.20">
    <property type="entry name" value="Rabenosyn, Rab binding domain"/>
    <property type="match status" value="1"/>
</dbReference>
<evidence type="ECO:0000256" key="3">
    <source>
        <dbReference type="ARBA" id="ARBA00022833"/>
    </source>
</evidence>